<dbReference type="EMBL" id="HG322949">
    <property type="protein sequence ID" value="CDG85912.1"/>
    <property type="molecule type" value="Genomic_DNA"/>
</dbReference>
<sequence>MANNSFHILSLLKNRHLNQCIKIITSIKNHVHISFYYVNNFKK</sequence>
<name>W0VEY2_9BURK</name>
<reference evidence="1 2" key="1">
    <citation type="journal article" date="2015" name="Genome Announc.">
        <title>Genome Sequence of Mushroom Soft-Rot Pathogen Janthinobacterium agaricidamnosum.</title>
        <authorList>
            <person name="Graupner K."/>
            <person name="Lackner G."/>
            <person name="Hertweck C."/>
        </authorList>
    </citation>
    <scope>NUCLEOTIDE SEQUENCE [LARGE SCALE GENOMIC DNA]</scope>
    <source>
        <strain evidence="2">NBRC 102515 / DSM 9628</strain>
    </source>
</reference>
<accession>W0VEY2</accession>
<evidence type="ECO:0000313" key="2">
    <source>
        <dbReference type="Proteomes" id="UP000027604"/>
    </source>
</evidence>
<proteinExistence type="predicted"/>
<dbReference type="HOGENOM" id="CLU_3234708_0_0_4"/>
<dbReference type="KEGG" id="jag:GJA_5316"/>
<evidence type="ECO:0000313" key="1">
    <source>
        <dbReference type="EMBL" id="CDG85912.1"/>
    </source>
</evidence>
<dbReference type="AlphaFoldDB" id="W0VEY2"/>
<gene>
    <name evidence="1" type="ORF">GJA_5316</name>
</gene>
<dbReference type="Proteomes" id="UP000027604">
    <property type="component" value="Chromosome I"/>
</dbReference>
<organism evidence="1 2">
    <name type="scientific">Janthinobacterium agaricidamnosum NBRC 102515 = DSM 9628</name>
    <dbReference type="NCBI Taxonomy" id="1349767"/>
    <lineage>
        <taxon>Bacteria</taxon>
        <taxon>Pseudomonadati</taxon>
        <taxon>Pseudomonadota</taxon>
        <taxon>Betaproteobacteria</taxon>
        <taxon>Burkholderiales</taxon>
        <taxon>Oxalobacteraceae</taxon>
        <taxon>Janthinobacterium</taxon>
    </lineage>
</organism>
<keyword evidence="2" id="KW-1185">Reference proteome</keyword>
<protein>
    <submittedName>
        <fullName evidence="1">Uncharacterized protein</fullName>
    </submittedName>
</protein>